<comment type="caution">
    <text evidence="8">The sequence shown here is derived from an EMBL/GenBank/DDBJ whole genome shotgun (WGS) entry which is preliminary data.</text>
</comment>
<dbReference type="InterPro" id="IPR052706">
    <property type="entry name" value="Membrane-Transporter-like"/>
</dbReference>
<feature type="transmembrane region" description="Helical" evidence="5">
    <location>
        <begin position="452"/>
        <end position="477"/>
    </location>
</feature>
<organism evidence="8 9">
    <name type="scientific">Cyclostephanos tholiformis</name>
    <dbReference type="NCBI Taxonomy" id="382380"/>
    <lineage>
        <taxon>Eukaryota</taxon>
        <taxon>Sar</taxon>
        <taxon>Stramenopiles</taxon>
        <taxon>Ochrophyta</taxon>
        <taxon>Bacillariophyta</taxon>
        <taxon>Coscinodiscophyceae</taxon>
        <taxon>Thalassiosirophycidae</taxon>
        <taxon>Stephanodiscales</taxon>
        <taxon>Stephanodiscaceae</taxon>
        <taxon>Cyclostephanos</taxon>
    </lineage>
</organism>
<evidence type="ECO:0000256" key="6">
    <source>
        <dbReference type="SAM" id="SignalP"/>
    </source>
</evidence>
<protein>
    <recommendedName>
        <fullName evidence="7">SLC26A/SulP transporter domain-containing protein</fullName>
    </recommendedName>
</protein>
<dbReference type="AlphaFoldDB" id="A0ABD3RS32"/>
<dbReference type="GO" id="GO:0016020">
    <property type="term" value="C:membrane"/>
    <property type="evidence" value="ECO:0007669"/>
    <property type="project" value="UniProtKB-SubCell"/>
</dbReference>
<sequence>MKISQFQVVSICVLVETALAFSTYPGRAGARARISTHTYRPYQGTIVTTQRRRDAHLDMGKVSSGTDTSSKNLGESSLMKDALAGLTVAFSLLSKAIACSAIVGVNPLVGIWSSVVMGLTAPLIGARAGVISGTAAVVAVPLAALTQAHGIGYMPLCILVSAILQGLFGIFRLAKTADLVSEQVLSGFLNGLGLILLLSQASIFKAARRAGTLRPAVSIAALCFSIVQVLPRFTKAVPSSLVGLVVASVVASALKLPLATLSSTSAEGTFSGGLSSLPRLVQFSQLRSQATSPEALQLVLPAAISIMIIALVETLLAGKVVDDMTGDDSTADYDVPTRSVLAMSVGNIVSSLLGGFGGCGLIPQTVLNVKSGGVGSFSSIAYALAMASFVLFFAPLVGAISQAALAGIMITVAYDTVAWTSSLKALQAVINPTNHPDITGRAVSRTQRVIELLALALSSYICYFGNLAVGIIAGVVFQRGLLSVYHRLGSDSPGNNVSQ</sequence>
<feature type="transmembrane region" description="Helical" evidence="5">
    <location>
        <begin position="183"/>
        <end position="204"/>
    </location>
</feature>
<feature type="domain" description="SLC26A/SulP transporter" evidence="7">
    <location>
        <begin position="78"/>
        <end position="423"/>
    </location>
</feature>
<evidence type="ECO:0000256" key="5">
    <source>
        <dbReference type="SAM" id="Phobius"/>
    </source>
</evidence>
<name>A0ABD3RS32_9STRA</name>
<dbReference type="PANTHER" id="PTHR43310:SF1">
    <property type="entry name" value="SULFATE TRANSPORTER YBAR-RELATED"/>
    <property type="match status" value="1"/>
</dbReference>
<evidence type="ECO:0000256" key="3">
    <source>
        <dbReference type="ARBA" id="ARBA00022989"/>
    </source>
</evidence>
<feature type="chain" id="PRO_5044758649" description="SLC26A/SulP transporter domain-containing protein" evidence="6">
    <location>
        <begin position="21"/>
        <end position="499"/>
    </location>
</feature>
<feature type="signal peptide" evidence="6">
    <location>
        <begin position="1"/>
        <end position="20"/>
    </location>
</feature>
<proteinExistence type="predicted"/>
<evidence type="ECO:0000256" key="4">
    <source>
        <dbReference type="ARBA" id="ARBA00023136"/>
    </source>
</evidence>
<dbReference type="Pfam" id="PF00916">
    <property type="entry name" value="Sulfate_transp"/>
    <property type="match status" value="1"/>
</dbReference>
<evidence type="ECO:0000256" key="2">
    <source>
        <dbReference type="ARBA" id="ARBA00022692"/>
    </source>
</evidence>
<comment type="subcellular location">
    <subcellularLocation>
        <location evidence="1">Membrane</location>
        <topology evidence="1">Multi-pass membrane protein</topology>
    </subcellularLocation>
</comment>
<gene>
    <name evidence="8" type="ORF">ACHAXA_004951</name>
</gene>
<keyword evidence="6" id="KW-0732">Signal</keyword>
<dbReference type="PANTHER" id="PTHR43310">
    <property type="entry name" value="SULFATE TRANSPORTER YBAR-RELATED"/>
    <property type="match status" value="1"/>
</dbReference>
<evidence type="ECO:0000259" key="7">
    <source>
        <dbReference type="Pfam" id="PF00916"/>
    </source>
</evidence>
<feature type="transmembrane region" description="Helical" evidence="5">
    <location>
        <begin position="374"/>
        <end position="393"/>
    </location>
</feature>
<keyword evidence="2 5" id="KW-0812">Transmembrane</keyword>
<keyword evidence="3 5" id="KW-1133">Transmembrane helix</keyword>
<dbReference type="InterPro" id="IPR011547">
    <property type="entry name" value="SLC26A/SulP_dom"/>
</dbReference>
<feature type="transmembrane region" description="Helical" evidence="5">
    <location>
        <begin position="340"/>
        <end position="362"/>
    </location>
</feature>
<accession>A0ABD3RS32</accession>
<keyword evidence="9" id="KW-1185">Reference proteome</keyword>
<keyword evidence="4 5" id="KW-0472">Membrane</keyword>
<feature type="transmembrane region" description="Helical" evidence="5">
    <location>
        <begin position="124"/>
        <end position="145"/>
    </location>
</feature>
<evidence type="ECO:0000313" key="9">
    <source>
        <dbReference type="Proteomes" id="UP001530377"/>
    </source>
</evidence>
<reference evidence="8 9" key="1">
    <citation type="submission" date="2024-10" db="EMBL/GenBank/DDBJ databases">
        <title>Updated reference genomes for cyclostephanoid diatoms.</title>
        <authorList>
            <person name="Roberts W.R."/>
            <person name="Alverson A.J."/>
        </authorList>
    </citation>
    <scope>NUCLEOTIDE SEQUENCE [LARGE SCALE GENOMIC DNA]</scope>
    <source>
        <strain evidence="8 9">AJA228-03</strain>
    </source>
</reference>
<feature type="transmembrane region" description="Helical" evidence="5">
    <location>
        <begin position="82"/>
        <end position="104"/>
    </location>
</feature>
<feature type="transmembrane region" description="Helical" evidence="5">
    <location>
        <begin position="399"/>
        <end position="417"/>
    </location>
</feature>
<feature type="transmembrane region" description="Helical" evidence="5">
    <location>
        <begin position="295"/>
        <end position="320"/>
    </location>
</feature>
<dbReference type="Proteomes" id="UP001530377">
    <property type="component" value="Unassembled WGS sequence"/>
</dbReference>
<evidence type="ECO:0000256" key="1">
    <source>
        <dbReference type="ARBA" id="ARBA00004141"/>
    </source>
</evidence>
<evidence type="ECO:0000313" key="8">
    <source>
        <dbReference type="EMBL" id="KAL3815749.1"/>
    </source>
</evidence>
<feature type="transmembrane region" description="Helical" evidence="5">
    <location>
        <begin position="152"/>
        <end position="171"/>
    </location>
</feature>
<dbReference type="EMBL" id="JALLPB020000185">
    <property type="protein sequence ID" value="KAL3815749.1"/>
    <property type="molecule type" value="Genomic_DNA"/>
</dbReference>